<feature type="signal peptide" evidence="2">
    <location>
        <begin position="1"/>
        <end position="24"/>
    </location>
</feature>
<evidence type="ECO:0000313" key="4">
    <source>
        <dbReference type="Proteomes" id="UP000000466"/>
    </source>
</evidence>
<feature type="region of interest" description="Disordered" evidence="1">
    <location>
        <begin position="52"/>
        <end position="96"/>
    </location>
</feature>
<evidence type="ECO:0000313" key="3">
    <source>
        <dbReference type="EMBL" id="AFU99989.1"/>
    </source>
</evidence>
<reference evidence="3 4" key="1">
    <citation type="journal article" date="2013" name="Genome Announc.">
        <title>Complete genome sequence of Simiduia agarivorans SA1(T), a marine bacterium able to degrade a variety of polysaccharides.</title>
        <authorList>
            <person name="Lin S.Y."/>
            <person name="Shieh W.Y."/>
            <person name="Chen J.S."/>
            <person name="Tang S.L."/>
        </authorList>
    </citation>
    <scope>NUCLEOTIDE SEQUENCE [LARGE SCALE GENOMIC DNA]</scope>
    <source>
        <strain evidence="4">DSM 21679 / JCM 13881 / BCRC 17597 / SA1</strain>
    </source>
</reference>
<protein>
    <submittedName>
        <fullName evidence="3">Uncharacterized protein</fullName>
    </submittedName>
</protein>
<dbReference type="STRING" id="1117647.M5M_14265"/>
<accession>K4KLE8</accession>
<keyword evidence="4" id="KW-1185">Reference proteome</keyword>
<organism evidence="3 4">
    <name type="scientific">Simiduia agarivorans (strain DSM 21679 / JCM 13881 / BCRC 17597 / SA1)</name>
    <dbReference type="NCBI Taxonomy" id="1117647"/>
    <lineage>
        <taxon>Bacteria</taxon>
        <taxon>Pseudomonadati</taxon>
        <taxon>Pseudomonadota</taxon>
        <taxon>Gammaproteobacteria</taxon>
        <taxon>Cellvibrionales</taxon>
        <taxon>Cellvibrionaceae</taxon>
        <taxon>Simiduia</taxon>
    </lineage>
</organism>
<feature type="chain" id="PRO_5003879934" evidence="2">
    <location>
        <begin position="25"/>
        <end position="96"/>
    </location>
</feature>
<keyword evidence="2" id="KW-0732">Signal</keyword>
<proteinExistence type="predicted"/>
<dbReference type="AlphaFoldDB" id="K4KLE8"/>
<gene>
    <name evidence="3" type="ordered locus">M5M_14265</name>
</gene>
<evidence type="ECO:0000256" key="1">
    <source>
        <dbReference type="SAM" id="MobiDB-lite"/>
    </source>
</evidence>
<dbReference type="HOGENOM" id="CLU_2358169_0_0_6"/>
<feature type="compositionally biased region" description="Basic and acidic residues" evidence="1">
    <location>
        <begin position="78"/>
        <end position="88"/>
    </location>
</feature>
<evidence type="ECO:0000256" key="2">
    <source>
        <dbReference type="SAM" id="SignalP"/>
    </source>
</evidence>
<sequence length="96" mass="10846">MHLRWLNKKVWLLAALLAVSMAFAQVIEGQHDHSQFSPECYLCQQSTPLACDDNPQPRLDTPDRGSWLETSPYHRHLRGADKRGKRDPPVSPAVSA</sequence>
<dbReference type="Proteomes" id="UP000000466">
    <property type="component" value="Chromosome"/>
</dbReference>
<dbReference type="RefSeq" id="WP_015048142.1">
    <property type="nucleotide sequence ID" value="NC_018868.3"/>
</dbReference>
<dbReference type="EMBL" id="CP003746">
    <property type="protein sequence ID" value="AFU99989.1"/>
    <property type="molecule type" value="Genomic_DNA"/>
</dbReference>
<name>K4KLE8_SIMAS</name>
<dbReference type="KEGG" id="saga:M5M_14265"/>